<feature type="transmembrane region" description="Helical" evidence="3">
    <location>
        <begin position="417"/>
        <end position="440"/>
    </location>
</feature>
<feature type="transmembrane region" description="Helical" evidence="3">
    <location>
        <begin position="273"/>
        <end position="294"/>
    </location>
</feature>
<dbReference type="PANTHER" id="PTHR43298:SF2">
    <property type="entry name" value="FMN_FAD EXPORTER YEEO-RELATED"/>
    <property type="match status" value="1"/>
</dbReference>
<feature type="transmembrane region" description="Helical" evidence="3">
    <location>
        <begin position="226"/>
        <end position="252"/>
    </location>
</feature>
<evidence type="ECO:0000256" key="1">
    <source>
        <dbReference type="ARBA" id="ARBA00022448"/>
    </source>
</evidence>
<dbReference type="CDD" id="cd13133">
    <property type="entry name" value="MATE_like_7"/>
    <property type="match status" value="1"/>
</dbReference>
<evidence type="ECO:0000256" key="2">
    <source>
        <dbReference type="SAM" id="MobiDB-lite"/>
    </source>
</evidence>
<keyword evidence="3" id="KW-1133">Transmembrane helix</keyword>
<feature type="transmembrane region" description="Helical" evidence="3">
    <location>
        <begin position="487"/>
        <end position="506"/>
    </location>
</feature>
<protein>
    <recommendedName>
        <fullName evidence="5">MATE family efflux transporter</fullName>
    </recommendedName>
</protein>
<dbReference type="EMBL" id="UOGK01000176">
    <property type="protein sequence ID" value="VAX38974.1"/>
    <property type="molecule type" value="Genomic_DNA"/>
</dbReference>
<dbReference type="PANTHER" id="PTHR43298">
    <property type="entry name" value="MULTIDRUG RESISTANCE PROTEIN NORM-RELATED"/>
    <property type="match status" value="1"/>
</dbReference>
<feature type="transmembrane region" description="Helical" evidence="3">
    <location>
        <begin position="147"/>
        <end position="169"/>
    </location>
</feature>
<feature type="transmembrane region" description="Helical" evidence="3">
    <location>
        <begin position="70"/>
        <end position="90"/>
    </location>
</feature>
<reference evidence="4" key="1">
    <citation type="submission" date="2018-06" db="EMBL/GenBank/DDBJ databases">
        <authorList>
            <person name="Zhirakovskaya E."/>
        </authorList>
    </citation>
    <scope>NUCLEOTIDE SEQUENCE</scope>
</reference>
<feature type="transmembrane region" description="Helical" evidence="3">
    <location>
        <begin position="343"/>
        <end position="361"/>
    </location>
</feature>
<evidence type="ECO:0000256" key="3">
    <source>
        <dbReference type="SAM" id="Phobius"/>
    </source>
</evidence>
<feature type="transmembrane region" description="Helical" evidence="3">
    <location>
        <begin position="102"/>
        <end position="127"/>
    </location>
</feature>
<evidence type="ECO:0000313" key="4">
    <source>
        <dbReference type="EMBL" id="VAX38974.1"/>
    </source>
</evidence>
<feature type="transmembrane region" description="Helical" evidence="3">
    <location>
        <begin position="452"/>
        <end position="475"/>
    </location>
</feature>
<dbReference type="GO" id="GO:0005886">
    <property type="term" value="C:plasma membrane"/>
    <property type="evidence" value="ECO:0007669"/>
    <property type="project" value="TreeGrafter"/>
</dbReference>
<dbReference type="GO" id="GO:0015297">
    <property type="term" value="F:antiporter activity"/>
    <property type="evidence" value="ECO:0007669"/>
    <property type="project" value="InterPro"/>
</dbReference>
<dbReference type="Pfam" id="PF01554">
    <property type="entry name" value="MatE"/>
    <property type="match status" value="2"/>
</dbReference>
<feature type="compositionally biased region" description="Low complexity" evidence="2">
    <location>
        <begin position="1"/>
        <end position="12"/>
    </location>
</feature>
<proteinExistence type="predicted"/>
<feature type="transmembrane region" description="Helical" evidence="3">
    <location>
        <begin position="373"/>
        <end position="394"/>
    </location>
</feature>
<organism evidence="4">
    <name type="scientific">hydrothermal vent metagenome</name>
    <dbReference type="NCBI Taxonomy" id="652676"/>
    <lineage>
        <taxon>unclassified sequences</taxon>
        <taxon>metagenomes</taxon>
        <taxon>ecological metagenomes</taxon>
    </lineage>
</organism>
<keyword evidence="1" id="KW-0813">Transport</keyword>
<gene>
    <name evidence="4" type="ORF">MNBD_PLANCTO03-281</name>
</gene>
<dbReference type="GO" id="GO:0042910">
    <property type="term" value="F:xenobiotic transmembrane transporter activity"/>
    <property type="evidence" value="ECO:0007669"/>
    <property type="project" value="InterPro"/>
</dbReference>
<keyword evidence="3" id="KW-0472">Membrane</keyword>
<accession>A0A3B1DS47</accession>
<feature type="region of interest" description="Disordered" evidence="2">
    <location>
        <begin position="1"/>
        <end position="21"/>
    </location>
</feature>
<feature type="transmembrane region" description="Helical" evidence="3">
    <location>
        <begin position="176"/>
        <end position="197"/>
    </location>
</feature>
<dbReference type="AlphaFoldDB" id="A0A3B1DS47"/>
<feature type="transmembrane region" description="Helical" evidence="3">
    <location>
        <begin position="26"/>
        <end position="46"/>
    </location>
</feature>
<dbReference type="InterPro" id="IPR002528">
    <property type="entry name" value="MATE_fam"/>
</dbReference>
<keyword evidence="3" id="KW-0812">Transmembrane</keyword>
<dbReference type="InterPro" id="IPR050222">
    <property type="entry name" value="MATE_MdtK"/>
</dbReference>
<evidence type="ECO:0008006" key="5">
    <source>
        <dbReference type="Google" id="ProtNLM"/>
    </source>
</evidence>
<sequence length="544" mass="58311">MSSPRETTQPVRTPQPPPQRSPLMEMVIIAAPSIVTMTSYTVMQFIDGKMVSEITPADSVYVSAQGNGGMAVWLALSLALGAMGVINTFVSQNLGQGTPERGSAYGWTALWMSLIWAIVLIPFGLYLPTLFANMGHPERLVELETQYAQINLMGAFFVLGSRGIAHFFYGLHRPSVIMISALIANVVNIMLNALLIYGDQGPPSWVPFGTHIQSLAVMLDLQPMGVAGAAIGTVCGAAIELAIPLAVFLSPWMNRKYKTRSAWRPSLAHFRDIFRLGWPAGVMFANEMLCWAYLMAVLLPMGGAAKAGLLDLPPEQLDIAVDQAKTTANTAGWIALRYMHLSFMPAVGMSIAVTAIVGKYMGMGRPDLAAKRAWLGLRLTVAYMGLCALAFVLFREQLVDVFVSDELHEVDPVSAEALLRVGATVMIAAAIFQVFDAIAITISGALRGAGDTIWPGVVTVITSWVCIVGIGHALLHWAPGLGSVGPWIGASLYIVLLGVLFLWRFIAGRWKTIDVLGASAAGGRVDEEFPAPTEALASGLPGEV</sequence>
<name>A0A3B1DS47_9ZZZZ</name>